<gene>
    <name evidence="2" type="ORF">HMPREF1650_01020</name>
</gene>
<comment type="caution">
    <text evidence="2">The sequence shown here is derived from an EMBL/GenBank/DDBJ whole genome shotgun (WGS) entry which is preliminary data.</text>
</comment>
<dbReference type="RefSeq" id="WP_035119805.1">
    <property type="nucleotide sequence ID" value="NZ_JRNE01000010.1"/>
</dbReference>
<proteinExistence type="predicted"/>
<dbReference type="AlphaFoldDB" id="A0A095Y8Z9"/>
<feature type="region of interest" description="Disordered" evidence="1">
    <location>
        <begin position="40"/>
        <end position="87"/>
    </location>
</feature>
<evidence type="ECO:0000313" key="2">
    <source>
        <dbReference type="EMBL" id="KGF18890.1"/>
    </source>
</evidence>
<evidence type="ECO:0000313" key="3">
    <source>
        <dbReference type="Proteomes" id="UP000029548"/>
    </source>
</evidence>
<name>A0A095Y8Z9_9CORY</name>
<reference evidence="2 3" key="1">
    <citation type="submission" date="2014-07" db="EMBL/GenBank/DDBJ databases">
        <authorList>
            <person name="McCorrison J."/>
            <person name="Sanka R."/>
            <person name="Torralba M."/>
            <person name="Gillis M."/>
            <person name="Haft D.H."/>
            <person name="Methe B."/>
            <person name="Sutton G."/>
            <person name="Nelson K.E."/>
        </authorList>
    </citation>
    <scope>NUCLEOTIDE SEQUENCE [LARGE SCALE GENOMIC DNA]</scope>
    <source>
        <strain evidence="2 3">DNF00450</strain>
    </source>
</reference>
<feature type="compositionally biased region" description="Polar residues" evidence="1">
    <location>
        <begin position="42"/>
        <end position="56"/>
    </location>
</feature>
<dbReference type="eggNOG" id="ENOG503304R">
    <property type="taxonomic scope" value="Bacteria"/>
</dbReference>
<sequence>MTNRPLPPEIYRRRRIAALALLLALILVIAGIIRWVAGGSDQGTDQAADTSESVTVTRDDGVENTSAPGKHSSEPYTTTDTEETSEAAAKDTCELGDLILTVTADSPNYGATNPRFALTLANPTGGDCEINLDEDTLRFEVYDMVTYERIWSDLDCHDSEGSGTETIEAGEEVVYDVNWSRKSSAPGKCTESDRQEVGSGSYLVYGLVGDRNSDPSTFNIR</sequence>
<evidence type="ECO:0008006" key="4">
    <source>
        <dbReference type="Google" id="ProtNLM"/>
    </source>
</evidence>
<dbReference type="EMBL" id="JRNE01000010">
    <property type="protein sequence ID" value="KGF18890.1"/>
    <property type="molecule type" value="Genomic_DNA"/>
</dbReference>
<organism evidence="2 3">
    <name type="scientific">Corynebacterium freneyi DNF00450</name>
    <dbReference type="NCBI Taxonomy" id="1287475"/>
    <lineage>
        <taxon>Bacteria</taxon>
        <taxon>Bacillati</taxon>
        <taxon>Actinomycetota</taxon>
        <taxon>Actinomycetes</taxon>
        <taxon>Mycobacteriales</taxon>
        <taxon>Corynebacteriaceae</taxon>
        <taxon>Corynebacterium</taxon>
    </lineage>
</organism>
<evidence type="ECO:0000256" key="1">
    <source>
        <dbReference type="SAM" id="MobiDB-lite"/>
    </source>
</evidence>
<protein>
    <recommendedName>
        <fullName evidence="4">Intracellular proteinase inhibitor BsuPI domain-containing protein</fullName>
    </recommendedName>
</protein>
<dbReference type="Proteomes" id="UP000029548">
    <property type="component" value="Unassembled WGS sequence"/>
</dbReference>
<accession>A0A095Y8Z9</accession>